<organism evidence="7 8">
    <name type="scientific">Nocardioides conyzicola</name>
    <dbReference type="NCBI Taxonomy" id="1651781"/>
    <lineage>
        <taxon>Bacteria</taxon>
        <taxon>Bacillati</taxon>
        <taxon>Actinomycetota</taxon>
        <taxon>Actinomycetes</taxon>
        <taxon>Propionibacteriales</taxon>
        <taxon>Nocardioidaceae</taxon>
        <taxon>Nocardioides</taxon>
    </lineage>
</organism>
<keyword evidence="2 5" id="KW-0812">Transmembrane</keyword>
<evidence type="ECO:0000256" key="1">
    <source>
        <dbReference type="ARBA" id="ARBA00004141"/>
    </source>
</evidence>
<feature type="transmembrane region" description="Helical" evidence="5">
    <location>
        <begin position="203"/>
        <end position="221"/>
    </location>
</feature>
<comment type="subcellular location">
    <subcellularLocation>
        <location evidence="1">Membrane</location>
        <topology evidence="1">Multi-pass membrane protein</topology>
    </subcellularLocation>
</comment>
<feature type="domain" description="Inositolphosphotransferase Aur1/Ipt1" evidence="6">
    <location>
        <begin position="61"/>
        <end position="239"/>
    </location>
</feature>
<protein>
    <submittedName>
        <fullName evidence="7">Phosphatase PAP2 family protein</fullName>
    </submittedName>
</protein>
<dbReference type="Proteomes" id="UP001499974">
    <property type="component" value="Unassembled WGS sequence"/>
</dbReference>
<evidence type="ECO:0000256" key="2">
    <source>
        <dbReference type="ARBA" id="ARBA00022692"/>
    </source>
</evidence>
<sequence length="282" mass="31234">MAALVSGLVWLVVRLWPTRATPHVEPAAAEFALIASLYALWRLARMLPIASTHGAIARAHDIASFQDWLHLPSELTLQRYVMDHDRIADLTTWYYATVHVPALIAFLIWLFVRHRDKYKHWRTGLALITAWCLVIRFVRVAPPRFLPDLGYVDMGQQYGMSVYATDPTTGVSDQFAAMPSIHVAWAAVVSFGIVAASTSRWRWVFLLHVVLTMLVVSATGNHWWMDGIVAIALLAGSLAADTAIRGYFQRRAEAASADGAVTGPELSPQGLLVRLPEPGQGQ</sequence>
<dbReference type="RefSeq" id="WP_345523825.1">
    <property type="nucleotide sequence ID" value="NZ_BAABKM010000005.1"/>
</dbReference>
<dbReference type="InterPro" id="IPR052185">
    <property type="entry name" value="IPC_Synthase-Related"/>
</dbReference>
<keyword evidence="4 5" id="KW-0472">Membrane</keyword>
<proteinExistence type="predicted"/>
<feature type="transmembrane region" description="Helical" evidence="5">
    <location>
        <begin position="92"/>
        <end position="112"/>
    </location>
</feature>
<comment type="caution">
    <text evidence="7">The sequence shown here is derived from an EMBL/GenBank/DDBJ whole genome shotgun (WGS) entry which is preliminary data.</text>
</comment>
<keyword evidence="3 5" id="KW-1133">Transmembrane helix</keyword>
<dbReference type="InterPro" id="IPR026841">
    <property type="entry name" value="Aur1/Ipt1"/>
</dbReference>
<feature type="transmembrane region" description="Helical" evidence="5">
    <location>
        <begin position="124"/>
        <end position="141"/>
    </location>
</feature>
<evidence type="ECO:0000256" key="3">
    <source>
        <dbReference type="ARBA" id="ARBA00022989"/>
    </source>
</evidence>
<dbReference type="EMBL" id="BAABKM010000005">
    <property type="protein sequence ID" value="GAA4718861.1"/>
    <property type="molecule type" value="Genomic_DNA"/>
</dbReference>
<evidence type="ECO:0000256" key="5">
    <source>
        <dbReference type="SAM" id="Phobius"/>
    </source>
</evidence>
<accession>A0ABP8Y1N5</accession>
<evidence type="ECO:0000313" key="8">
    <source>
        <dbReference type="Proteomes" id="UP001499974"/>
    </source>
</evidence>
<evidence type="ECO:0000256" key="4">
    <source>
        <dbReference type="ARBA" id="ARBA00023136"/>
    </source>
</evidence>
<dbReference type="Pfam" id="PF14378">
    <property type="entry name" value="PAP2_3"/>
    <property type="match status" value="1"/>
</dbReference>
<keyword evidence="8" id="KW-1185">Reference proteome</keyword>
<dbReference type="CDD" id="cd03386">
    <property type="entry name" value="PAP2_Aur1_like"/>
    <property type="match status" value="1"/>
</dbReference>
<feature type="transmembrane region" description="Helical" evidence="5">
    <location>
        <begin position="175"/>
        <end position="196"/>
    </location>
</feature>
<evidence type="ECO:0000259" key="6">
    <source>
        <dbReference type="Pfam" id="PF14378"/>
    </source>
</evidence>
<reference evidence="8" key="1">
    <citation type="journal article" date="2019" name="Int. J. Syst. Evol. Microbiol.">
        <title>The Global Catalogue of Microorganisms (GCM) 10K type strain sequencing project: providing services to taxonomists for standard genome sequencing and annotation.</title>
        <authorList>
            <consortium name="The Broad Institute Genomics Platform"/>
            <consortium name="The Broad Institute Genome Sequencing Center for Infectious Disease"/>
            <person name="Wu L."/>
            <person name="Ma J."/>
        </authorList>
    </citation>
    <scope>NUCLEOTIDE SEQUENCE [LARGE SCALE GENOMIC DNA]</scope>
    <source>
        <strain evidence="8">JCM 18531</strain>
    </source>
</reference>
<dbReference type="PANTHER" id="PTHR31310:SF7">
    <property type="entry name" value="PA-PHOSPHATASE RELATED-FAMILY PROTEIN DDB_G0268928"/>
    <property type="match status" value="1"/>
</dbReference>
<gene>
    <name evidence="7" type="ORF">GCM10023349_43600</name>
</gene>
<evidence type="ECO:0000313" key="7">
    <source>
        <dbReference type="EMBL" id="GAA4718861.1"/>
    </source>
</evidence>
<name>A0ABP8Y1N5_9ACTN</name>
<dbReference type="PANTHER" id="PTHR31310">
    <property type="match status" value="1"/>
</dbReference>
<feature type="transmembrane region" description="Helical" evidence="5">
    <location>
        <begin position="227"/>
        <end position="248"/>
    </location>
</feature>